<feature type="compositionally biased region" description="Polar residues" evidence="1">
    <location>
        <begin position="222"/>
        <end position="235"/>
    </location>
</feature>
<sequence length="591" mass="67183">TGELGTRLTTHLGIGASALNTRSRLQAGWAGALSGYFSGGMSGLPSVTSRSMSTCRPVSGDTSSFIISTACGQRIKGQQRDHPVDVEQQAELDLRGGRSNSEQHQLPEPRPPIDHGCRRGRRRRRPRRQRRYQSSSNPMPKPRLRQEQQQPCNSRSRGRGASAPEAPLSPSEFPKPSSTSGGRQQLARVAFEVGSKGWSVGNSNRLDYSANNPDDDEEEATLTRQNCRHSTTAPTTRDKAAGETTRKRSQRSSQVDKLVADVCSKVLSMRELFHYSLDSGAHCLLWLKSSLAQRFINGMRKGCHIIGRIQGDVMVKDKQNLSNFMADHQFKEWIECGPHVCLNEKNEEIKRNLQRICRHQYTGHYMGKCTDETADKECPNFDYYFCECFRRHFFIPEFFTFSHYYLMEEFLKNKGFFLIRDAREFRYFYLVRSDTCVRREGFILQRYLTRPCTINSHKMDCRMYLLLTVTNGRRVSGLFPSWLRAHNFNAVHVSGNIFEHTTATDLYKLANAKMPVTATTTTTTTRRKQCIPFNEACEQITTGAKKVKKGEVESPYGYIIEVLCSKMDPMVRDKAGTFQIFGLDFLIDSDA</sequence>
<feature type="compositionally biased region" description="Basic and acidic residues" evidence="1">
    <location>
        <begin position="236"/>
        <end position="246"/>
    </location>
</feature>
<dbReference type="AlphaFoldDB" id="A0A1I8FRJ3"/>
<evidence type="ECO:0000313" key="3">
    <source>
        <dbReference type="WBParaSite" id="maker-unitig_44738-snap-gene-0.2-mRNA-1"/>
    </source>
</evidence>
<reference evidence="3" key="1">
    <citation type="submission" date="2016-11" db="UniProtKB">
        <authorList>
            <consortium name="WormBaseParasite"/>
        </authorList>
    </citation>
    <scope>IDENTIFICATION</scope>
</reference>
<accession>A0A1I8FRJ3</accession>
<evidence type="ECO:0000313" key="2">
    <source>
        <dbReference type="Proteomes" id="UP000095280"/>
    </source>
</evidence>
<name>A0A1I8FRJ3_9PLAT</name>
<dbReference type="InterPro" id="IPR004344">
    <property type="entry name" value="TTL/TTLL_fam"/>
</dbReference>
<feature type="compositionally biased region" description="Polar residues" evidence="1">
    <location>
        <begin position="201"/>
        <end position="212"/>
    </location>
</feature>
<dbReference type="Proteomes" id="UP000095280">
    <property type="component" value="Unplaced"/>
</dbReference>
<proteinExistence type="predicted"/>
<evidence type="ECO:0000256" key="1">
    <source>
        <dbReference type="SAM" id="MobiDB-lite"/>
    </source>
</evidence>
<protein>
    <submittedName>
        <fullName evidence="3">SH2 domain-containing protein</fullName>
    </submittedName>
</protein>
<feature type="compositionally biased region" description="Basic residues" evidence="1">
    <location>
        <begin position="118"/>
        <end position="131"/>
    </location>
</feature>
<dbReference type="Pfam" id="PF03133">
    <property type="entry name" value="TTL"/>
    <property type="match status" value="1"/>
</dbReference>
<feature type="region of interest" description="Disordered" evidence="1">
    <location>
        <begin position="94"/>
        <end position="183"/>
    </location>
</feature>
<feature type="compositionally biased region" description="Basic and acidic residues" evidence="1">
    <location>
        <begin position="105"/>
        <end position="117"/>
    </location>
</feature>
<dbReference type="WBParaSite" id="maker-unitig_44738-snap-gene-0.2-mRNA-1">
    <property type="protein sequence ID" value="maker-unitig_44738-snap-gene-0.2-mRNA-1"/>
    <property type="gene ID" value="maker-unitig_44738-snap-gene-0.2"/>
</dbReference>
<dbReference type="Gene3D" id="3.30.470.20">
    <property type="entry name" value="ATP-grasp fold, B domain"/>
    <property type="match status" value="1"/>
</dbReference>
<organism evidence="2 3">
    <name type="scientific">Macrostomum lignano</name>
    <dbReference type="NCBI Taxonomy" id="282301"/>
    <lineage>
        <taxon>Eukaryota</taxon>
        <taxon>Metazoa</taxon>
        <taxon>Spiralia</taxon>
        <taxon>Lophotrochozoa</taxon>
        <taxon>Platyhelminthes</taxon>
        <taxon>Rhabditophora</taxon>
        <taxon>Macrostomorpha</taxon>
        <taxon>Macrostomida</taxon>
        <taxon>Macrostomidae</taxon>
        <taxon>Macrostomum</taxon>
    </lineage>
</organism>
<feature type="region of interest" description="Disordered" evidence="1">
    <location>
        <begin position="201"/>
        <end position="252"/>
    </location>
</feature>
<keyword evidence="2" id="KW-1185">Reference proteome</keyword>